<dbReference type="InterPro" id="IPR006015">
    <property type="entry name" value="Universal_stress_UspA"/>
</dbReference>
<evidence type="ECO:0000313" key="3">
    <source>
        <dbReference type="EMBL" id="MBK9982287.1"/>
    </source>
</evidence>
<gene>
    <name evidence="3" type="ORF">IPP15_07665</name>
</gene>
<comment type="similarity">
    <text evidence="1">Belongs to the universal stress protein A family.</text>
</comment>
<reference evidence="3 4" key="1">
    <citation type="submission" date="2020-10" db="EMBL/GenBank/DDBJ databases">
        <title>Connecting structure to function with the recovery of over 1000 high-quality activated sludge metagenome-assembled genomes encoding full-length rRNA genes using long-read sequencing.</title>
        <authorList>
            <person name="Singleton C.M."/>
            <person name="Petriglieri F."/>
            <person name="Kristensen J.M."/>
            <person name="Kirkegaard R.H."/>
            <person name="Michaelsen T.Y."/>
            <person name="Andersen M.H."/>
            <person name="Karst S.M."/>
            <person name="Dueholm M.S."/>
            <person name="Nielsen P.H."/>
            <person name="Albertsen M."/>
        </authorList>
    </citation>
    <scope>NUCLEOTIDE SEQUENCE [LARGE SCALE GENOMIC DNA]</scope>
    <source>
        <strain evidence="3">Ribe_18-Q3-R11-54_MAXAC.273</strain>
    </source>
</reference>
<organism evidence="3 4">
    <name type="scientific">Candidatus Opimibacter skivensis</name>
    <dbReference type="NCBI Taxonomy" id="2982028"/>
    <lineage>
        <taxon>Bacteria</taxon>
        <taxon>Pseudomonadati</taxon>
        <taxon>Bacteroidota</taxon>
        <taxon>Saprospiria</taxon>
        <taxon>Saprospirales</taxon>
        <taxon>Saprospiraceae</taxon>
        <taxon>Candidatus Opimibacter</taxon>
    </lineage>
</organism>
<accession>A0A9D7XT17</accession>
<dbReference type="Gene3D" id="3.40.50.12370">
    <property type="match status" value="1"/>
</dbReference>
<dbReference type="PANTHER" id="PTHR46268:SF6">
    <property type="entry name" value="UNIVERSAL STRESS PROTEIN UP12"/>
    <property type="match status" value="1"/>
</dbReference>
<sequence>MNIEVFSVKGFSGNLLKNMLEEALQKNELFYPVSLINSVDQFIEAGLASVPALKIGDKIIQNSTENAMEEMIREAVDFLKGNEDHDILVPVDFSPASIHGLHYAKMMAGYLGLGINIVHVHYPVYDPVTSVSLDEHLMKQSEEQVEDLAAELRKVDEKNDNPVRISTNLEIGGIDVSLIDILENKKHDMMVMGTKGTDTGIRRLFGTVTSTVSRHATKPVIVVPPQAEIKFPGKIVIGFSEELIIDKTLETLLKFGAKNSVFFDFVHINDNEKEFKKLKDKLYENLMSSRDLLVGFNIRSMPLGQKHIDEVLSEYAESVKAGMIVLVAKHRNFIDNLTHQSVTKKALLHATLPLMVIHPVLNTVE</sequence>
<dbReference type="AlphaFoldDB" id="A0A9D7XT17"/>
<evidence type="ECO:0000259" key="2">
    <source>
        <dbReference type="Pfam" id="PF00582"/>
    </source>
</evidence>
<dbReference type="PRINTS" id="PR01438">
    <property type="entry name" value="UNVRSLSTRESS"/>
</dbReference>
<dbReference type="SUPFAM" id="SSF52402">
    <property type="entry name" value="Adenine nucleotide alpha hydrolases-like"/>
    <property type="match status" value="2"/>
</dbReference>
<protein>
    <submittedName>
        <fullName evidence="3">Universal stress protein</fullName>
    </submittedName>
</protein>
<dbReference type="Proteomes" id="UP000808337">
    <property type="component" value="Unassembled WGS sequence"/>
</dbReference>
<evidence type="ECO:0000256" key="1">
    <source>
        <dbReference type="ARBA" id="ARBA00008791"/>
    </source>
</evidence>
<dbReference type="InterPro" id="IPR006016">
    <property type="entry name" value="UspA"/>
</dbReference>
<evidence type="ECO:0000313" key="4">
    <source>
        <dbReference type="Proteomes" id="UP000808337"/>
    </source>
</evidence>
<feature type="domain" description="UspA" evidence="2">
    <location>
        <begin position="86"/>
        <end position="224"/>
    </location>
</feature>
<dbReference type="Pfam" id="PF00582">
    <property type="entry name" value="Usp"/>
    <property type="match status" value="1"/>
</dbReference>
<dbReference type="EMBL" id="JADKGY010000006">
    <property type="protein sequence ID" value="MBK9982287.1"/>
    <property type="molecule type" value="Genomic_DNA"/>
</dbReference>
<name>A0A9D7XT17_9BACT</name>
<comment type="caution">
    <text evidence="3">The sequence shown here is derived from an EMBL/GenBank/DDBJ whole genome shotgun (WGS) entry which is preliminary data.</text>
</comment>
<dbReference type="PANTHER" id="PTHR46268">
    <property type="entry name" value="STRESS RESPONSE PROTEIN NHAX"/>
    <property type="match status" value="1"/>
</dbReference>
<proteinExistence type="inferred from homology"/>
<dbReference type="CDD" id="cd00293">
    <property type="entry name" value="USP-like"/>
    <property type="match status" value="1"/>
</dbReference>